<protein>
    <submittedName>
        <fullName evidence="1">Uncharacterized protein</fullName>
    </submittedName>
</protein>
<keyword evidence="2" id="KW-1185">Reference proteome</keyword>
<sequence length="453" mass="50320">MLRAGANVAIRLATVVSRPPSTENGLSAASLFSPPSMEGGSVPVYSMLHGRIQRRNWVVRSPQWCDLCSEPIGQWLNHIGRKDHALLDIHYTQLVEWPRRWNPQRLLQAFQEDLGIDSIEPLHRLFSTEDQYNRSEIYAMLVKLEEAGMLYFGESRDTYLQMMVGGLRGLDNQGALVLHECLFRPFVRLYPEAHIQDYSNLVDFITCSYNMETVYDLCGMYTLDKVALKSQFGPSSPAAMGLGGIATSSSASFGYNNESATASSSAAPADAALTAAAAAAAASSSRQAQMQAAKAERERENMEDEAFSRKAAFVRQVLGQLRWLLMPDQVHPAGYTFPEHIITLGELCLKALVVQIVAARVVEYVVRVEPVWHNFGFERRRLDVAATAKKRGDVTPPLFAYSHRPSLHDTQDFYWAHSTMLDEYVSNGLARKGLSVAKASRKPAKPLRPIGAP</sequence>
<organism evidence="1 2">
    <name type="scientific">Leptomonas seymouri</name>
    <dbReference type="NCBI Taxonomy" id="5684"/>
    <lineage>
        <taxon>Eukaryota</taxon>
        <taxon>Discoba</taxon>
        <taxon>Euglenozoa</taxon>
        <taxon>Kinetoplastea</taxon>
        <taxon>Metakinetoplastina</taxon>
        <taxon>Trypanosomatida</taxon>
        <taxon>Trypanosomatidae</taxon>
        <taxon>Leishmaniinae</taxon>
        <taxon>Leptomonas</taxon>
    </lineage>
</organism>
<dbReference type="Proteomes" id="UP000038009">
    <property type="component" value="Unassembled WGS sequence"/>
</dbReference>
<proteinExistence type="predicted"/>
<name>A0A0N1ILX4_LEPSE</name>
<dbReference type="OrthoDB" id="264043at2759"/>
<evidence type="ECO:0000313" key="2">
    <source>
        <dbReference type="Proteomes" id="UP000038009"/>
    </source>
</evidence>
<dbReference type="EMBL" id="LJSK01000048">
    <property type="protein sequence ID" value="KPI88484.1"/>
    <property type="molecule type" value="Genomic_DNA"/>
</dbReference>
<comment type="caution">
    <text evidence="1">The sequence shown here is derived from an EMBL/GenBank/DDBJ whole genome shotgun (WGS) entry which is preliminary data.</text>
</comment>
<accession>A0A0N1ILX4</accession>
<dbReference type="AlphaFoldDB" id="A0A0N1ILX4"/>
<dbReference type="CDD" id="cd23721">
    <property type="entry name" value="ZF_RNaseIII_KREPB7"/>
    <property type="match status" value="1"/>
</dbReference>
<dbReference type="VEuPathDB" id="TriTrypDB:Lsey_0048_0040"/>
<gene>
    <name evidence="1" type="ORF">ABL78_2380</name>
</gene>
<dbReference type="OMA" id="EWPRRWN"/>
<reference evidence="1 2" key="1">
    <citation type="journal article" date="2015" name="PLoS Pathog.">
        <title>Leptomonas seymouri: Adaptations to the Dixenous Life Cycle Analyzed by Genome Sequencing, Transcriptome Profiling and Co-infection with Leishmania donovani.</title>
        <authorList>
            <person name="Kraeva N."/>
            <person name="Butenko A."/>
            <person name="Hlavacova J."/>
            <person name="Kostygov A."/>
            <person name="Myskova J."/>
            <person name="Grybchuk D."/>
            <person name="Lestinova T."/>
            <person name="Votypka J."/>
            <person name="Volf P."/>
            <person name="Opperdoes F."/>
            <person name="Flegontov P."/>
            <person name="Lukes J."/>
            <person name="Yurchenko V."/>
        </authorList>
    </citation>
    <scope>NUCLEOTIDE SEQUENCE [LARGE SCALE GENOMIC DNA]</scope>
    <source>
        <strain evidence="1 2">ATCC 30220</strain>
    </source>
</reference>
<evidence type="ECO:0000313" key="1">
    <source>
        <dbReference type="EMBL" id="KPI88484.1"/>
    </source>
</evidence>